<sequence>MDMQLSGKRALVTGASRGIGLATVKALVAEGVSVTAVSRRSSPDLESTGADFIPADLSRPDAPQRMIETALDTDPRLDILVNNAGGGSVSEEARADPFKAEEDWNEIFALNLHATVRATRAALPALIEAHGAVINVSSESALRPHMAPLPYSSAKAALNAFSRGLAENVAPMGVRINVVTPSATRTDLLVGPGGAVTHLAAVLGVDEDSVLETFPQQAGLVTGRLIDPSEIARAIVLLSSPTMPSAVGSNWAVHAGALKVPA</sequence>
<dbReference type="CDD" id="cd05233">
    <property type="entry name" value="SDR_c"/>
    <property type="match status" value="1"/>
</dbReference>
<proteinExistence type="inferred from homology"/>
<comment type="caution">
    <text evidence="4">The sequence shown here is derived from an EMBL/GenBank/DDBJ whole genome shotgun (WGS) entry which is preliminary data.</text>
</comment>
<evidence type="ECO:0000313" key="4">
    <source>
        <dbReference type="EMBL" id="PSK87501.1"/>
    </source>
</evidence>
<protein>
    <submittedName>
        <fullName evidence="4">NAD(P)-dependent dehydrogenase (Short-subunit alcohol dehydrogenase family)</fullName>
    </submittedName>
</protein>
<accession>A0A2P8CRA9</accession>
<organism evidence="4 5">
    <name type="scientific">Murinocardiopsis flavida</name>
    <dbReference type="NCBI Taxonomy" id="645275"/>
    <lineage>
        <taxon>Bacteria</taxon>
        <taxon>Bacillati</taxon>
        <taxon>Actinomycetota</taxon>
        <taxon>Actinomycetes</taxon>
        <taxon>Streptosporangiales</taxon>
        <taxon>Nocardiopsidaceae</taxon>
        <taxon>Murinocardiopsis</taxon>
    </lineage>
</organism>
<evidence type="ECO:0000256" key="1">
    <source>
        <dbReference type="ARBA" id="ARBA00006484"/>
    </source>
</evidence>
<name>A0A2P8CRA9_9ACTN</name>
<evidence type="ECO:0000256" key="3">
    <source>
        <dbReference type="RuleBase" id="RU000363"/>
    </source>
</evidence>
<dbReference type="Proteomes" id="UP000240542">
    <property type="component" value="Unassembled WGS sequence"/>
</dbReference>
<gene>
    <name evidence="4" type="ORF">CLV63_13154</name>
</gene>
<keyword evidence="2" id="KW-0560">Oxidoreductase</keyword>
<dbReference type="OrthoDB" id="8959163at2"/>
<dbReference type="RefSeq" id="WP_106586552.1">
    <property type="nucleotide sequence ID" value="NZ_PYGA01000031.1"/>
</dbReference>
<reference evidence="4 5" key="1">
    <citation type="submission" date="2018-03" db="EMBL/GenBank/DDBJ databases">
        <title>Genomic Encyclopedia of Archaeal and Bacterial Type Strains, Phase II (KMG-II): from individual species to whole genera.</title>
        <authorList>
            <person name="Goeker M."/>
        </authorList>
    </citation>
    <scope>NUCLEOTIDE SEQUENCE [LARGE SCALE GENOMIC DNA]</scope>
    <source>
        <strain evidence="4 5">DSM 45312</strain>
    </source>
</reference>
<dbReference type="PANTHER" id="PTHR42760:SF133">
    <property type="entry name" value="3-OXOACYL-[ACYL-CARRIER-PROTEIN] REDUCTASE"/>
    <property type="match status" value="1"/>
</dbReference>
<evidence type="ECO:0000256" key="2">
    <source>
        <dbReference type="ARBA" id="ARBA00023002"/>
    </source>
</evidence>
<dbReference type="InterPro" id="IPR002347">
    <property type="entry name" value="SDR_fam"/>
</dbReference>
<dbReference type="Pfam" id="PF00106">
    <property type="entry name" value="adh_short"/>
    <property type="match status" value="1"/>
</dbReference>
<dbReference type="PRINTS" id="PR00081">
    <property type="entry name" value="GDHRDH"/>
</dbReference>
<dbReference type="InterPro" id="IPR036291">
    <property type="entry name" value="NAD(P)-bd_dom_sf"/>
</dbReference>
<evidence type="ECO:0000313" key="5">
    <source>
        <dbReference type="Proteomes" id="UP000240542"/>
    </source>
</evidence>
<keyword evidence="5" id="KW-1185">Reference proteome</keyword>
<dbReference type="SUPFAM" id="SSF51735">
    <property type="entry name" value="NAD(P)-binding Rossmann-fold domains"/>
    <property type="match status" value="1"/>
</dbReference>
<dbReference type="PANTHER" id="PTHR42760">
    <property type="entry name" value="SHORT-CHAIN DEHYDROGENASES/REDUCTASES FAMILY MEMBER"/>
    <property type="match status" value="1"/>
</dbReference>
<dbReference type="Gene3D" id="3.40.50.720">
    <property type="entry name" value="NAD(P)-binding Rossmann-like Domain"/>
    <property type="match status" value="1"/>
</dbReference>
<dbReference type="PRINTS" id="PR00080">
    <property type="entry name" value="SDRFAMILY"/>
</dbReference>
<dbReference type="EMBL" id="PYGA01000031">
    <property type="protein sequence ID" value="PSK87501.1"/>
    <property type="molecule type" value="Genomic_DNA"/>
</dbReference>
<dbReference type="GO" id="GO:0016616">
    <property type="term" value="F:oxidoreductase activity, acting on the CH-OH group of donors, NAD or NADP as acceptor"/>
    <property type="evidence" value="ECO:0007669"/>
    <property type="project" value="TreeGrafter"/>
</dbReference>
<comment type="similarity">
    <text evidence="1 3">Belongs to the short-chain dehydrogenases/reductases (SDR) family.</text>
</comment>
<dbReference type="AlphaFoldDB" id="A0A2P8CRA9"/>